<keyword evidence="2" id="KW-1185">Reference proteome</keyword>
<dbReference type="OrthoDB" id="7059833at2"/>
<evidence type="ECO:0000313" key="2">
    <source>
        <dbReference type="Proteomes" id="UP000177445"/>
    </source>
</evidence>
<dbReference type="Proteomes" id="UP000177445">
    <property type="component" value="Chromosome"/>
</dbReference>
<evidence type="ECO:0000313" key="1">
    <source>
        <dbReference type="EMBL" id="AOY87826.1"/>
    </source>
</evidence>
<gene>
    <name evidence="1" type="ORF">BKP64_06365</name>
</gene>
<name>A0A1D9GJL0_9GAMM</name>
<dbReference type="RefSeq" id="WP_070967476.1">
    <property type="nucleotide sequence ID" value="NZ_CP017715.1"/>
</dbReference>
<dbReference type="AlphaFoldDB" id="A0A1D9GJL0"/>
<dbReference type="KEGG" id="msq:BKP64_06365"/>
<accession>A0A1D9GJL0</accession>
<dbReference type="STRING" id="1874317.BKP64_06365"/>
<organism evidence="1 2">
    <name type="scientific">Marinobacter salinus</name>
    <dbReference type="NCBI Taxonomy" id="1874317"/>
    <lineage>
        <taxon>Bacteria</taxon>
        <taxon>Pseudomonadati</taxon>
        <taxon>Pseudomonadota</taxon>
        <taxon>Gammaproteobacteria</taxon>
        <taxon>Pseudomonadales</taxon>
        <taxon>Marinobacteraceae</taxon>
        <taxon>Marinobacter</taxon>
    </lineage>
</organism>
<dbReference type="EMBL" id="CP017715">
    <property type="protein sequence ID" value="AOY87826.1"/>
    <property type="molecule type" value="Genomic_DNA"/>
</dbReference>
<sequence>MSDKEEFLDIFSFVNSMYDSTRTKGELPESGQFCWVPVLEKERRPWVADVKRSAATTHDSAELEIRRFDDTRDFRGKEARLPVHALNLTENHELILSRAKKRLCLIIGKVDGVDASTLPLGVQRQKALNAFGSQYLLAPLYAASSQKKATSFGSVMCARIRSLMYPEFFWVPKSGGVIKEDSVIRLDHLFIDPLQCGSAPENHFLSTEAQAFVMDQIQVILGETPSEEYLQVRELLVEDLPDAFK</sequence>
<protein>
    <submittedName>
        <fullName evidence="1">Uncharacterized protein</fullName>
    </submittedName>
</protein>
<proteinExistence type="predicted"/>
<reference evidence="1 2" key="1">
    <citation type="submission" date="2016-10" db="EMBL/GenBank/DDBJ databases">
        <title>Marinobacter salinus sp. nov., a moderately halophilic bacterium isolated from a tidal flat environment.</title>
        <authorList>
            <person name="Park S.-J."/>
        </authorList>
    </citation>
    <scope>NUCLEOTIDE SEQUENCE [LARGE SCALE GENOMIC DNA]</scope>
    <source>
        <strain evidence="1 2">Hb8</strain>
    </source>
</reference>